<comment type="caution">
    <text evidence="1">The sequence shown here is derived from an EMBL/GenBank/DDBJ whole genome shotgun (WGS) entry which is preliminary data.</text>
</comment>
<dbReference type="RefSeq" id="XP_056491954.1">
    <property type="nucleotide sequence ID" value="XM_056626159.1"/>
</dbReference>
<reference evidence="1" key="2">
    <citation type="journal article" date="2023" name="IMA Fungus">
        <title>Comparative genomic study of the Penicillium genus elucidates a diverse pangenome and 15 lateral gene transfer events.</title>
        <authorList>
            <person name="Petersen C."/>
            <person name="Sorensen T."/>
            <person name="Nielsen M.R."/>
            <person name="Sondergaard T.E."/>
            <person name="Sorensen J.L."/>
            <person name="Fitzpatrick D.A."/>
            <person name="Frisvad J.C."/>
            <person name="Nielsen K.L."/>
        </authorList>
    </citation>
    <scope>NUCLEOTIDE SEQUENCE</scope>
    <source>
        <strain evidence="1">IBT 29677</strain>
    </source>
</reference>
<name>A0A9X0BCK8_9EURO</name>
<gene>
    <name evidence="1" type="ORF">N7509_001522</name>
</gene>
<evidence type="ECO:0000313" key="2">
    <source>
        <dbReference type="Proteomes" id="UP001147747"/>
    </source>
</evidence>
<dbReference type="OrthoDB" id="4367324at2759"/>
<organism evidence="1 2">
    <name type="scientific">Penicillium cosmopolitanum</name>
    <dbReference type="NCBI Taxonomy" id="1131564"/>
    <lineage>
        <taxon>Eukaryota</taxon>
        <taxon>Fungi</taxon>
        <taxon>Dikarya</taxon>
        <taxon>Ascomycota</taxon>
        <taxon>Pezizomycotina</taxon>
        <taxon>Eurotiomycetes</taxon>
        <taxon>Eurotiomycetidae</taxon>
        <taxon>Eurotiales</taxon>
        <taxon>Aspergillaceae</taxon>
        <taxon>Penicillium</taxon>
    </lineage>
</organism>
<accession>A0A9X0BCK8</accession>
<sequence length="258" mass="29504">MANTVTLFEYLQQGLLRHPSFDTSPGGNTTATNYNYTQIHRVDKWPEFNIDTITTEFAAILDGARIQNEMPPHTPPRQVNSEDAVRARAHSYLTNRVVRALRSGFHFISTTGQARNFKRLAYDVGSLACTQHGFPDFAVYDTADANSKTRRNLVPGDVKVSWKWLAAWHDSNSRHEKKEYKQVLSQLNFYAKRNKTRYSFVLTNREFVAIQRLDVYGHLKVSDPIPWDARGTLQSPPFDRSSGNLVSYHARRSQGPGW</sequence>
<reference evidence="1" key="1">
    <citation type="submission" date="2022-12" db="EMBL/GenBank/DDBJ databases">
        <authorList>
            <person name="Petersen C."/>
        </authorList>
    </citation>
    <scope>NUCLEOTIDE SEQUENCE</scope>
    <source>
        <strain evidence="1">IBT 29677</strain>
    </source>
</reference>
<dbReference type="EMBL" id="JAPZBU010000004">
    <property type="protein sequence ID" value="KAJ5407639.1"/>
    <property type="molecule type" value="Genomic_DNA"/>
</dbReference>
<keyword evidence="2" id="KW-1185">Reference proteome</keyword>
<dbReference type="GeneID" id="81365139"/>
<proteinExistence type="predicted"/>
<protein>
    <submittedName>
        <fullName evidence="1">Uncharacterized protein</fullName>
    </submittedName>
</protein>
<dbReference type="AlphaFoldDB" id="A0A9X0BCK8"/>
<dbReference type="Proteomes" id="UP001147747">
    <property type="component" value="Unassembled WGS sequence"/>
</dbReference>
<evidence type="ECO:0000313" key="1">
    <source>
        <dbReference type="EMBL" id="KAJ5407639.1"/>
    </source>
</evidence>